<proteinExistence type="predicted"/>
<evidence type="ECO:0000256" key="6">
    <source>
        <dbReference type="SAM" id="Phobius"/>
    </source>
</evidence>
<keyword evidence="8" id="KW-1185">Reference proteome</keyword>
<gene>
    <name evidence="7" type="ORF">ACHAXA_006970</name>
</gene>
<name>A0ABD3RXD8_9STRA</name>
<dbReference type="GO" id="GO:0012505">
    <property type="term" value="C:endomembrane system"/>
    <property type="evidence" value="ECO:0007669"/>
    <property type="project" value="UniProtKB-SubCell"/>
</dbReference>
<keyword evidence="4 6" id="KW-1133">Transmembrane helix</keyword>
<dbReference type="Proteomes" id="UP001530377">
    <property type="component" value="Unassembled WGS sequence"/>
</dbReference>
<feature type="transmembrane region" description="Helical" evidence="6">
    <location>
        <begin position="137"/>
        <end position="159"/>
    </location>
</feature>
<evidence type="ECO:0000256" key="5">
    <source>
        <dbReference type="ARBA" id="ARBA00023136"/>
    </source>
</evidence>
<evidence type="ECO:0000313" key="8">
    <source>
        <dbReference type="Proteomes" id="UP001530377"/>
    </source>
</evidence>
<dbReference type="AlphaFoldDB" id="A0ABD3RXD8"/>
<feature type="transmembrane region" description="Helical" evidence="6">
    <location>
        <begin position="497"/>
        <end position="515"/>
    </location>
</feature>
<dbReference type="PANTHER" id="PTHR10981">
    <property type="entry name" value="BATTENIN"/>
    <property type="match status" value="1"/>
</dbReference>
<evidence type="ECO:0000256" key="4">
    <source>
        <dbReference type="ARBA" id="ARBA00022989"/>
    </source>
</evidence>
<keyword evidence="3 6" id="KW-0812">Transmembrane</keyword>
<protein>
    <recommendedName>
        <fullName evidence="9">Oligopeptide transporter</fullName>
    </recommendedName>
</protein>
<reference evidence="7 8" key="1">
    <citation type="submission" date="2024-10" db="EMBL/GenBank/DDBJ databases">
        <title>Updated reference genomes for cyclostephanoid diatoms.</title>
        <authorList>
            <person name="Roberts W.R."/>
            <person name="Alverson A.J."/>
        </authorList>
    </citation>
    <scope>NUCLEOTIDE SEQUENCE [LARGE SCALE GENOMIC DNA]</scope>
    <source>
        <strain evidence="7 8">AJA228-03</strain>
    </source>
</reference>
<evidence type="ECO:0008006" key="9">
    <source>
        <dbReference type="Google" id="ProtNLM"/>
    </source>
</evidence>
<keyword evidence="5 6" id="KW-0472">Membrane</keyword>
<dbReference type="InterPro" id="IPR003492">
    <property type="entry name" value="Battenin_disease_Cln3"/>
</dbReference>
<dbReference type="PANTHER" id="PTHR10981:SF0">
    <property type="entry name" value="BATTENIN"/>
    <property type="match status" value="1"/>
</dbReference>
<sequence>KNLLLTHCVQFFVCRLPPTAKMRRIFLLPLLRCHRNTNVCCLAPNVASKAVRSFWLLGVITNAPWFLMLAVATSISAGGVAVVPFGRKTEQPSYASVKLYSQTAHILRFCQFVANMLPGLVLSISAPYWFHLVSYKARILMVSVAMGFACIFVGCGGLFRDEMTHNEDGGGQILGLLLQLFGVSLMSLASCLGEASLLALAGKFDILLPTIAPHNSYQMICEVQNVDDVTNLSPENYSEKFAHEHHQLEYEIDETESGYNVVAPKVHAITHKACITAYASGTGLAGVVGYGYKALLTEYLGWGLSSTIWSAIAFALAYSLIYLNGLHGLEQCMHQSQSKIYSSLSITFVSEHGISDSNPIHNPRHNDTLEMITTDTTHLATKETTQINLPASSLDITASERFKLVLSLWPYTIPLFTVYTAEYSIQAGIWSAIGFPVTSASARAEFYQYSNWAYQAGVFISRSSGILWSASVPVLWLMPFLQVVNFYFFWLDSLHRFWYNYTLMLPCFVAGLLGGSVYVQGFSRINLDMPMELKEFAIVSAGVAANLGILVADFISLFLQSCIFEKHGIEGAVVDCPVNM</sequence>
<comment type="caution">
    <text evidence="7">The sequence shown here is derived from an EMBL/GenBank/DDBJ whole genome shotgun (WGS) entry which is preliminary data.</text>
</comment>
<comment type="subcellular location">
    <subcellularLocation>
        <location evidence="1">Endomembrane system</location>
        <topology evidence="1">Multi-pass membrane protein</topology>
    </subcellularLocation>
</comment>
<dbReference type="Pfam" id="PF02487">
    <property type="entry name" value="CLN3"/>
    <property type="match status" value="2"/>
</dbReference>
<evidence type="ECO:0000256" key="2">
    <source>
        <dbReference type="ARBA" id="ARBA00022448"/>
    </source>
</evidence>
<keyword evidence="2" id="KW-0813">Transport</keyword>
<feature type="non-terminal residue" evidence="7">
    <location>
        <position position="1"/>
    </location>
</feature>
<feature type="transmembrane region" description="Helical" evidence="6">
    <location>
        <begin position="299"/>
        <end position="323"/>
    </location>
</feature>
<feature type="transmembrane region" description="Helical" evidence="6">
    <location>
        <begin position="65"/>
        <end position="85"/>
    </location>
</feature>
<evidence type="ECO:0000313" key="7">
    <source>
        <dbReference type="EMBL" id="KAL3816894.1"/>
    </source>
</evidence>
<feature type="transmembrane region" description="Helical" evidence="6">
    <location>
        <begin position="106"/>
        <end position="131"/>
    </location>
</feature>
<organism evidence="7 8">
    <name type="scientific">Cyclostephanos tholiformis</name>
    <dbReference type="NCBI Taxonomy" id="382380"/>
    <lineage>
        <taxon>Eukaryota</taxon>
        <taxon>Sar</taxon>
        <taxon>Stramenopiles</taxon>
        <taxon>Ochrophyta</taxon>
        <taxon>Bacillariophyta</taxon>
        <taxon>Coscinodiscophyceae</taxon>
        <taxon>Thalassiosirophycidae</taxon>
        <taxon>Stephanodiscales</taxon>
        <taxon>Stephanodiscaceae</taxon>
        <taxon>Cyclostephanos</taxon>
    </lineage>
</organism>
<evidence type="ECO:0000256" key="1">
    <source>
        <dbReference type="ARBA" id="ARBA00004127"/>
    </source>
</evidence>
<dbReference type="EMBL" id="JALLPB020000127">
    <property type="protein sequence ID" value="KAL3816894.1"/>
    <property type="molecule type" value="Genomic_DNA"/>
</dbReference>
<feature type="transmembrane region" description="Helical" evidence="6">
    <location>
        <begin position="536"/>
        <end position="559"/>
    </location>
</feature>
<accession>A0ABD3RXD8</accession>
<feature type="transmembrane region" description="Helical" evidence="6">
    <location>
        <begin position="466"/>
        <end position="491"/>
    </location>
</feature>
<evidence type="ECO:0000256" key="3">
    <source>
        <dbReference type="ARBA" id="ARBA00022692"/>
    </source>
</evidence>